<accession>A0A645FXL0</accession>
<dbReference type="AlphaFoldDB" id="A0A645FXL0"/>
<organism evidence="1">
    <name type="scientific">bioreactor metagenome</name>
    <dbReference type="NCBI Taxonomy" id="1076179"/>
    <lineage>
        <taxon>unclassified sequences</taxon>
        <taxon>metagenomes</taxon>
        <taxon>ecological metagenomes</taxon>
    </lineage>
</organism>
<evidence type="ECO:0000313" key="1">
    <source>
        <dbReference type="EMBL" id="MPN16643.1"/>
    </source>
</evidence>
<sequence length="56" mass="6648">MVSLGKPRSKPILFTPVNLDGLTMYKQNTFGEDLRFRISVSKVLFWKMLRIEPYRE</sequence>
<protein>
    <submittedName>
        <fullName evidence="1">Uncharacterized protein</fullName>
    </submittedName>
</protein>
<dbReference type="EMBL" id="VSSQ01063637">
    <property type="protein sequence ID" value="MPN16643.1"/>
    <property type="molecule type" value="Genomic_DNA"/>
</dbReference>
<proteinExistence type="predicted"/>
<reference evidence="1" key="1">
    <citation type="submission" date="2019-08" db="EMBL/GenBank/DDBJ databases">
        <authorList>
            <person name="Kucharzyk K."/>
            <person name="Murdoch R.W."/>
            <person name="Higgins S."/>
            <person name="Loffler F."/>
        </authorList>
    </citation>
    <scope>NUCLEOTIDE SEQUENCE</scope>
</reference>
<gene>
    <name evidence="1" type="ORF">SDC9_163988</name>
</gene>
<comment type="caution">
    <text evidence="1">The sequence shown here is derived from an EMBL/GenBank/DDBJ whole genome shotgun (WGS) entry which is preliminary data.</text>
</comment>
<name>A0A645FXL0_9ZZZZ</name>